<dbReference type="PANTHER" id="PTHR10938:SF0">
    <property type="entry name" value="TRANSLATION INITIATION FACTOR IF-3, MITOCHONDRIAL"/>
    <property type="match status" value="1"/>
</dbReference>
<comment type="similarity">
    <text evidence="1">Belongs to the IF-3 family.</text>
</comment>
<dbReference type="InterPro" id="IPR019814">
    <property type="entry name" value="Translation_initiation_fac_3_N"/>
</dbReference>
<sequence length="570" mass="61424">MRSSRCVSSIATALHKIFILPLEHRQSQFAIRTTSTSSTSFHSTLLSPPPIQYQQRRYASKYKATEKPTTAEKSRLPRDDEIRSWSVSLVDENGRLCDPRPTHDVLATIDRKVSTLVVVVPADPHTHAPPICKIFNKQALRESETARLKAAKGGGVTTKTMELNWAIGANDLGHRMGKLKGWLEKGWRVEVLVAGKRKGRKANEEEAEGVLGAVRGVLAEAGGKETKPMEGKVSLGEGKGLGTVTLYLEGKVKKEGAEKSGEAGDAKRSNEEISVQKVVEQEIGIARATGTDNDRKEDKGINLNGEGDTAGMSTEGTIVQPVIAKEFADGQGSEADDAEKLTEKLTEQVAVEGVVEEDITQDFEEEPAEETIGEDLTEKVAEGFTENVAGEVTERNMAEGATTKDSDWKRGGEINLSRESDAGQKSLEEMSVEAMVAEQVAEGKNSEANDAGKFLEEIAAKEAIPEAISEDSLEAISATIPEVVSESIQKPDSKSLSEEGSEVISGTNSNTISKTIPKALSGKIPDKVQKGAAKQATYKNMEGGWARQPRLWNKTRKNSSAAGDSGSRPI</sequence>
<keyword evidence="2" id="KW-0396">Initiation factor</keyword>
<dbReference type="GO" id="GO:0032790">
    <property type="term" value="P:ribosome disassembly"/>
    <property type="evidence" value="ECO:0007669"/>
    <property type="project" value="TreeGrafter"/>
</dbReference>
<dbReference type="GO" id="GO:0003743">
    <property type="term" value="F:translation initiation factor activity"/>
    <property type="evidence" value="ECO:0007669"/>
    <property type="project" value="UniProtKB-KW"/>
</dbReference>
<feature type="compositionally biased region" description="Acidic residues" evidence="4">
    <location>
        <begin position="355"/>
        <end position="375"/>
    </location>
</feature>
<dbReference type="InParanoid" id="K1XFF1"/>
<dbReference type="GO" id="GO:0005739">
    <property type="term" value="C:mitochondrion"/>
    <property type="evidence" value="ECO:0007669"/>
    <property type="project" value="TreeGrafter"/>
</dbReference>
<keyword evidence="3" id="KW-0648">Protein biosynthesis</keyword>
<dbReference type="Gene3D" id="3.30.110.10">
    <property type="entry name" value="Translation initiation factor 3 (IF-3), C-terminal domain"/>
    <property type="match status" value="1"/>
</dbReference>
<dbReference type="Proteomes" id="UP000006753">
    <property type="component" value="Unassembled WGS sequence"/>
</dbReference>
<protein>
    <recommendedName>
        <fullName evidence="5">Translation initiation factor 3 N-terminal domain-containing protein</fullName>
    </recommendedName>
</protein>
<accession>K1XFF1</accession>
<name>K1XFF1_MARBU</name>
<evidence type="ECO:0000256" key="4">
    <source>
        <dbReference type="SAM" id="MobiDB-lite"/>
    </source>
</evidence>
<dbReference type="HOGENOM" id="CLU_478232_0_0_1"/>
<feature type="domain" description="Translation initiation factor 3 N-terminal" evidence="5">
    <location>
        <begin position="80"/>
        <end position="150"/>
    </location>
</feature>
<keyword evidence="7" id="KW-1185">Reference proteome</keyword>
<feature type="region of interest" description="Disordered" evidence="4">
    <location>
        <begin position="484"/>
        <end position="570"/>
    </location>
</feature>
<dbReference type="GO" id="GO:0043022">
    <property type="term" value="F:ribosome binding"/>
    <property type="evidence" value="ECO:0007669"/>
    <property type="project" value="TreeGrafter"/>
</dbReference>
<feature type="region of interest" description="Disordered" evidence="4">
    <location>
        <begin position="355"/>
        <end position="430"/>
    </location>
</feature>
<dbReference type="SUPFAM" id="SSF55200">
    <property type="entry name" value="Translation initiation factor IF3, C-terminal domain"/>
    <property type="match status" value="1"/>
</dbReference>
<feature type="region of interest" description="Disordered" evidence="4">
    <location>
        <begin position="287"/>
        <end position="313"/>
    </location>
</feature>
<dbReference type="STRING" id="1072389.K1XFF1"/>
<dbReference type="Pfam" id="PF05198">
    <property type="entry name" value="IF3_N"/>
    <property type="match status" value="1"/>
</dbReference>
<dbReference type="KEGG" id="mbe:MBM_02800"/>
<evidence type="ECO:0000313" key="7">
    <source>
        <dbReference type="Proteomes" id="UP000006753"/>
    </source>
</evidence>
<dbReference type="PANTHER" id="PTHR10938">
    <property type="entry name" value="TRANSLATION INITIATION FACTOR IF-3"/>
    <property type="match status" value="1"/>
</dbReference>
<evidence type="ECO:0000256" key="2">
    <source>
        <dbReference type="ARBA" id="ARBA00022540"/>
    </source>
</evidence>
<feature type="compositionally biased region" description="Basic and acidic residues" evidence="4">
    <location>
        <begin position="392"/>
        <end position="428"/>
    </location>
</feature>
<dbReference type="AlphaFoldDB" id="K1XFF1"/>
<dbReference type="OrthoDB" id="21573at2759"/>
<evidence type="ECO:0000313" key="6">
    <source>
        <dbReference type="EMBL" id="EKD19563.1"/>
    </source>
</evidence>
<dbReference type="InterPro" id="IPR036788">
    <property type="entry name" value="T_IF-3_C_sf"/>
</dbReference>
<organism evidence="6 7">
    <name type="scientific">Marssonina brunnea f. sp. multigermtubi (strain MB_m1)</name>
    <name type="common">Marssonina leaf spot fungus</name>
    <dbReference type="NCBI Taxonomy" id="1072389"/>
    <lineage>
        <taxon>Eukaryota</taxon>
        <taxon>Fungi</taxon>
        <taxon>Dikarya</taxon>
        <taxon>Ascomycota</taxon>
        <taxon>Pezizomycotina</taxon>
        <taxon>Leotiomycetes</taxon>
        <taxon>Helotiales</taxon>
        <taxon>Drepanopezizaceae</taxon>
        <taxon>Drepanopeziza</taxon>
    </lineage>
</organism>
<dbReference type="GO" id="GO:0070124">
    <property type="term" value="P:mitochondrial translational initiation"/>
    <property type="evidence" value="ECO:0007669"/>
    <property type="project" value="TreeGrafter"/>
</dbReference>
<feature type="compositionally biased region" description="Polar residues" evidence="4">
    <location>
        <begin position="504"/>
        <end position="514"/>
    </location>
</feature>
<reference evidence="6 7" key="1">
    <citation type="journal article" date="2012" name="BMC Genomics">
        <title>Sequencing the genome of Marssonina brunnea reveals fungus-poplar co-evolution.</title>
        <authorList>
            <person name="Zhu S."/>
            <person name="Cao Y.-Z."/>
            <person name="Jiang C."/>
            <person name="Tan B.-Y."/>
            <person name="Wang Z."/>
            <person name="Feng S."/>
            <person name="Zhang L."/>
            <person name="Su X.-H."/>
            <person name="Brejova B."/>
            <person name="Vinar T."/>
            <person name="Xu M."/>
            <person name="Wang M.-X."/>
            <person name="Zhang S.-G."/>
            <person name="Huang M.-R."/>
            <person name="Wu R."/>
            <person name="Zhou Y."/>
        </authorList>
    </citation>
    <scope>NUCLEOTIDE SEQUENCE [LARGE SCALE GENOMIC DNA]</scope>
    <source>
        <strain evidence="6 7">MB_m1</strain>
    </source>
</reference>
<proteinExistence type="inferred from homology"/>
<gene>
    <name evidence="6" type="ORF">MBM_02800</name>
</gene>
<evidence type="ECO:0000259" key="5">
    <source>
        <dbReference type="Pfam" id="PF05198"/>
    </source>
</evidence>
<evidence type="ECO:0000256" key="1">
    <source>
        <dbReference type="ARBA" id="ARBA00005439"/>
    </source>
</evidence>
<dbReference type="EMBL" id="JH921431">
    <property type="protein sequence ID" value="EKD19563.1"/>
    <property type="molecule type" value="Genomic_DNA"/>
</dbReference>
<dbReference type="eggNOG" id="ENOG502QWD8">
    <property type="taxonomic scope" value="Eukaryota"/>
</dbReference>
<evidence type="ECO:0000256" key="3">
    <source>
        <dbReference type="ARBA" id="ARBA00022917"/>
    </source>
</evidence>
<dbReference type="InterPro" id="IPR001288">
    <property type="entry name" value="Translation_initiation_fac_3"/>
</dbReference>